<comment type="caution">
    <text evidence="1">The sequence shown here is derived from an EMBL/GenBank/DDBJ whole genome shotgun (WGS) entry which is preliminary data.</text>
</comment>
<sequence>MPIAIGDTLVSVGEPSQLYAIVVANQDILLEIVLHGERMSKDLRLQSRAVWQKIHNELVRIEDEVEEIFPRHKNRAE</sequence>
<organism evidence="1">
    <name type="scientific">Sesamum latifolium</name>
    <dbReference type="NCBI Taxonomy" id="2727402"/>
    <lineage>
        <taxon>Eukaryota</taxon>
        <taxon>Viridiplantae</taxon>
        <taxon>Streptophyta</taxon>
        <taxon>Embryophyta</taxon>
        <taxon>Tracheophyta</taxon>
        <taxon>Spermatophyta</taxon>
        <taxon>Magnoliopsida</taxon>
        <taxon>eudicotyledons</taxon>
        <taxon>Gunneridae</taxon>
        <taxon>Pentapetalae</taxon>
        <taxon>asterids</taxon>
        <taxon>lamiids</taxon>
        <taxon>Lamiales</taxon>
        <taxon>Pedaliaceae</taxon>
        <taxon>Sesamum</taxon>
    </lineage>
</organism>
<name>A0AAW2TPZ3_9LAMI</name>
<reference evidence="1" key="2">
    <citation type="journal article" date="2024" name="Plant">
        <title>Genomic evolution and insights into agronomic trait innovations of Sesamum species.</title>
        <authorList>
            <person name="Miao H."/>
            <person name="Wang L."/>
            <person name="Qu L."/>
            <person name="Liu H."/>
            <person name="Sun Y."/>
            <person name="Le M."/>
            <person name="Wang Q."/>
            <person name="Wei S."/>
            <person name="Zheng Y."/>
            <person name="Lin W."/>
            <person name="Duan Y."/>
            <person name="Cao H."/>
            <person name="Xiong S."/>
            <person name="Wang X."/>
            <person name="Wei L."/>
            <person name="Li C."/>
            <person name="Ma Q."/>
            <person name="Ju M."/>
            <person name="Zhao R."/>
            <person name="Li G."/>
            <person name="Mu C."/>
            <person name="Tian Q."/>
            <person name="Mei H."/>
            <person name="Zhang T."/>
            <person name="Gao T."/>
            <person name="Zhang H."/>
        </authorList>
    </citation>
    <scope>NUCLEOTIDE SEQUENCE</scope>
    <source>
        <strain evidence="1">KEN1</strain>
    </source>
</reference>
<dbReference type="EMBL" id="JACGWN010000014">
    <property type="protein sequence ID" value="KAL0406327.1"/>
    <property type="molecule type" value="Genomic_DNA"/>
</dbReference>
<proteinExistence type="predicted"/>
<dbReference type="AlphaFoldDB" id="A0AAW2TPZ3"/>
<gene>
    <name evidence="1" type="ORF">Slati_3946600</name>
</gene>
<protein>
    <submittedName>
        <fullName evidence="1">Uncharacterized protein</fullName>
    </submittedName>
</protein>
<accession>A0AAW2TPZ3</accession>
<reference evidence="1" key="1">
    <citation type="submission" date="2020-06" db="EMBL/GenBank/DDBJ databases">
        <authorList>
            <person name="Li T."/>
            <person name="Hu X."/>
            <person name="Zhang T."/>
            <person name="Song X."/>
            <person name="Zhang H."/>
            <person name="Dai N."/>
            <person name="Sheng W."/>
            <person name="Hou X."/>
            <person name="Wei L."/>
        </authorList>
    </citation>
    <scope>NUCLEOTIDE SEQUENCE</scope>
    <source>
        <strain evidence="1">KEN1</strain>
        <tissue evidence="1">Leaf</tissue>
    </source>
</reference>
<evidence type="ECO:0000313" key="1">
    <source>
        <dbReference type="EMBL" id="KAL0406327.1"/>
    </source>
</evidence>